<dbReference type="AlphaFoldDB" id="A0AAJ0D6X6"/>
<evidence type="ECO:0000256" key="1">
    <source>
        <dbReference type="SAM" id="MobiDB-lite"/>
    </source>
</evidence>
<proteinExistence type="predicted"/>
<reference evidence="2" key="1">
    <citation type="submission" date="2023-04" db="EMBL/GenBank/DDBJ databases">
        <title>Black Yeasts Isolated from many extreme environments.</title>
        <authorList>
            <person name="Coleine C."/>
            <person name="Stajich J.E."/>
            <person name="Selbmann L."/>
        </authorList>
    </citation>
    <scope>NUCLEOTIDE SEQUENCE</scope>
    <source>
        <strain evidence="2">CCFEE 5312</strain>
    </source>
</reference>
<feature type="compositionally biased region" description="Basic and acidic residues" evidence="1">
    <location>
        <begin position="102"/>
        <end position="112"/>
    </location>
</feature>
<feature type="compositionally biased region" description="Low complexity" evidence="1">
    <location>
        <begin position="275"/>
        <end position="288"/>
    </location>
</feature>
<feature type="compositionally biased region" description="Polar residues" evidence="1">
    <location>
        <begin position="45"/>
        <end position="61"/>
    </location>
</feature>
<gene>
    <name evidence="2" type="ORF">LTR09_010758</name>
</gene>
<keyword evidence="3" id="KW-1185">Reference proteome</keyword>
<evidence type="ECO:0008006" key="4">
    <source>
        <dbReference type="Google" id="ProtNLM"/>
    </source>
</evidence>
<comment type="caution">
    <text evidence="2">The sequence shown here is derived from an EMBL/GenBank/DDBJ whole genome shotgun (WGS) entry which is preliminary data.</text>
</comment>
<evidence type="ECO:0000313" key="3">
    <source>
        <dbReference type="Proteomes" id="UP001271007"/>
    </source>
</evidence>
<feature type="region of interest" description="Disordered" evidence="1">
    <location>
        <begin position="689"/>
        <end position="768"/>
    </location>
</feature>
<feature type="compositionally biased region" description="Polar residues" evidence="1">
    <location>
        <begin position="343"/>
        <end position="360"/>
    </location>
</feature>
<feature type="compositionally biased region" description="Polar residues" evidence="1">
    <location>
        <begin position="148"/>
        <end position="171"/>
    </location>
</feature>
<feature type="region of interest" description="Disordered" evidence="1">
    <location>
        <begin position="1"/>
        <end position="377"/>
    </location>
</feature>
<sequence>MRWFNKPTRKNLFPEEGGTQHPDLPLSPRPRDPSRSPRPQQSSSNINRSATVSERFSSTYSGDRRSIAIEPGFDNGAPFSPDDFPPPSPPLTGGIGRSQTVSRREGARRNETAEPSPAALWSPDFIQLPAPREQSEVQPEDIYESPTDPMNQRGPQTPGKTSSDSGQNTAAQERWNKRQQSRLETEQGFREQRQGGGQAVLSPSTSLSEQSGYINNTYQAPQEAQPQLYQQSQPHPSSQPSAYQSSRTAPPSHTNAGLAIHTQPVSTAARGPHYSSQESSQQQNTQYSPPDAGASFLSQDPARPQLSSSRSYSSSQQQSSAGSEEPSMSSANNGSLPGPRAQRSGNSNRQSMHNGLNSREGSALGAGQNGGQQQQGVPAFNTSVVPAVSQGIPSQAASQGKTAGDVGRVTPQPVQSSADMSEEDVDQLIKDHKELREKYTKVKKYYFEKEDQVKNLQNSLAHQRLSQSRTSLDDSEYTTRFNRLDGLIAQLAFSIRKSWKSVPQWLMGSVNRDAVVTGKQEMTAAGRAFISCWIVSEVFEKVFHPDLEPTLSGQLKMIQTNIRRAAPPAQTSEEDENLTAKVVAWRLSTLEGLQESLRASSCADNRAYLTEQLQEGLCSALATHLHDPPPSDLEGGVHMIVELVVSIAIHLPVESREVNIQYYMPGNPIMQDHMKLESGIPPLSFSALEDATERSSMRSAHSDITDNTENTTSHGDKTSKGRSMLSAITGNSRQKDDRKGEQRKQAGATGSSSSLNRPESSQGMRDMPRVRMAAGIGVAVRGRSVLVKAPVFGTT</sequence>
<dbReference type="EMBL" id="JAWDJX010000056">
    <property type="protein sequence ID" value="KAK3047783.1"/>
    <property type="molecule type" value="Genomic_DNA"/>
</dbReference>
<feature type="region of interest" description="Disordered" evidence="1">
    <location>
        <begin position="393"/>
        <end position="423"/>
    </location>
</feature>
<feature type="compositionally biased region" description="Polar residues" evidence="1">
    <location>
        <begin position="201"/>
        <end position="217"/>
    </location>
</feature>
<feature type="compositionally biased region" description="Basic and acidic residues" evidence="1">
    <location>
        <begin position="691"/>
        <end position="704"/>
    </location>
</feature>
<feature type="compositionally biased region" description="Low complexity" evidence="1">
    <location>
        <begin position="218"/>
        <end position="246"/>
    </location>
</feature>
<name>A0AAJ0D6X6_9PEZI</name>
<accession>A0AAJ0D6X6</accession>
<feature type="compositionally biased region" description="Basic and acidic residues" evidence="1">
    <location>
        <begin position="181"/>
        <end position="193"/>
    </location>
</feature>
<protein>
    <recommendedName>
        <fullName evidence="4">S-adenosylmethionine-dependent methyltransferase-like protein</fullName>
    </recommendedName>
</protein>
<evidence type="ECO:0000313" key="2">
    <source>
        <dbReference type="EMBL" id="KAK3047783.1"/>
    </source>
</evidence>
<feature type="compositionally biased region" description="Polar residues" evidence="1">
    <location>
        <begin position="748"/>
        <end position="763"/>
    </location>
</feature>
<feature type="compositionally biased region" description="Low complexity" evidence="1">
    <location>
        <begin position="305"/>
        <end position="331"/>
    </location>
</feature>
<feature type="compositionally biased region" description="Basic and acidic residues" evidence="1">
    <location>
        <begin position="733"/>
        <end position="744"/>
    </location>
</feature>
<dbReference type="Proteomes" id="UP001271007">
    <property type="component" value="Unassembled WGS sequence"/>
</dbReference>
<organism evidence="2 3">
    <name type="scientific">Extremus antarcticus</name>
    <dbReference type="NCBI Taxonomy" id="702011"/>
    <lineage>
        <taxon>Eukaryota</taxon>
        <taxon>Fungi</taxon>
        <taxon>Dikarya</taxon>
        <taxon>Ascomycota</taxon>
        <taxon>Pezizomycotina</taxon>
        <taxon>Dothideomycetes</taxon>
        <taxon>Dothideomycetidae</taxon>
        <taxon>Mycosphaerellales</taxon>
        <taxon>Extremaceae</taxon>
        <taxon>Extremus</taxon>
    </lineage>
</organism>